<keyword evidence="6" id="KW-1185">Reference proteome</keyword>
<dbReference type="WBParaSite" id="L893_g23443.t1">
    <property type="protein sequence ID" value="L893_g23443.t1"/>
    <property type="gene ID" value="L893_g23443"/>
</dbReference>
<evidence type="ECO:0000313" key="7">
    <source>
        <dbReference type="WBParaSite" id="L893_g23443.t1"/>
    </source>
</evidence>
<evidence type="ECO:0000256" key="3">
    <source>
        <dbReference type="ARBA" id="ARBA00022833"/>
    </source>
</evidence>
<evidence type="ECO:0000313" key="6">
    <source>
        <dbReference type="Proteomes" id="UP000095287"/>
    </source>
</evidence>
<dbReference type="GO" id="GO:0008270">
    <property type="term" value="F:zinc ion binding"/>
    <property type="evidence" value="ECO:0007669"/>
    <property type="project" value="UniProtKB-KW"/>
</dbReference>
<sequence length="201" mass="22569">MEGQQVINLHHFEKGGVRRLQCPEGFVYRFDKPLSNGSLEGWRCCMGRNCPGRIRVFANTTLGVVFNANHRHEPSGTPSASVPLAAPPKRSRTEETPPQVVFLTESVSTKGNRLLGYNGHKYRFDKAHTRGPFESWRCVGGRNCPGRLKVRVGTLEATVTKDEHMHDSCDSRVSALDLLLDWGGAWTWKKVLRSQDLNQVI</sequence>
<dbReference type="Gene3D" id="2.20.25.240">
    <property type="match status" value="2"/>
</dbReference>
<keyword evidence="3" id="KW-0862">Zinc</keyword>
<organism evidence="6 7">
    <name type="scientific">Steinernema glaseri</name>
    <dbReference type="NCBI Taxonomy" id="37863"/>
    <lineage>
        <taxon>Eukaryota</taxon>
        <taxon>Metazoa</taxon>
        <taxon>Ecdysozoa</taxon>
        <taxon>Nematoda</taxon>
        <taxon>Chromadorea</taxon>
        <taxon>Rhabditida</taxon>
        <taxon>Tylenchina</taxon>
        <taxon>Panagrolaimomorpha</taxon>
        <taxon>Strongyloidoidea</taxon>
        <taxon>Steinernematidae</taxon>
        <taxon>Steinernema</taxon>
    </lineage>
</organism>
<evidence type="ECO:0000256" key="4">
    <source>
        <dbReference type="SAM" id="MobiDB-lite"/>
    </source>
</evidence>
<feature type="domain" description="FLYWCH-type" evidence="5">
    <location>
        <begin position="108"/>
        <end position="166"/>
    </location>
</feature>
<accession>A0A1I7Z7Q8</accession>
<keyword evidence="2" id="KW-0863">Zinc-finger</keyword>
<proteinExistence type="predicted"/>
<evidence type="ECO:0000256" key="2">
    <source>
        <dbReference type="ARBA" id="ARBA00022771"/>
    </source>
</evidence>
<feature type="region of interest" description="Disordered" evidence="4">
    <location>
        <begin position="69"/>
        <end position="96"/>
    </location>
</feature>
<name>A0A1I7Z7Q8_9BILA</name>
<protein>
    <submittedName>
        <fullName evidence="7">FLYWCH-type domain-containing protein</fullName>
    </submittedName>
</protein>
<keyword evidence="1" id="KW-0479">Metal-binding</keyword>
<evidence type="ECO:0000256" key="1">
    <source>
        <dbReference type="ARBA" id="ARBA00022723"/>
    </source>
</evidence>
<dbReference type="Pfam" id="PF04500">
    <property type="entry name" value="FLYWCH"/>
    <property type="match status" value="1"/>
</dbReference>
<evidence type="ECO:0000259" key="5">
    <source>
        <dbReference type="Pfam" id="PF04500"/>
    </source>
</evidence>
<reference evidence="7" key="1">
    <citation type="submission" date="2016-11" db="UniProtKB">
        <authorList>
            <consortium name="WormBaseParasite"/>
        </authorList>
    </citation>
    <scope>IDENTIFICATION</scope>
</reference>
<dbReference type="Proteomes" id="UP000095287">
    <property type="component" value="Unplaced"/>
</dbReference>
<dbReference type="InterPro" id="IPR007588">
    <property type="entry name" value="Znf_FLYWCH"/>
</dbReference>
<dbReference type="AlphaFoldDB" id="A0A1I7Z7Q8"/>